<evidence type="ECO:0000313" key="1">
    <source>
        <dbReference type="EMBL" id="KAJ7988655.1"/>
    </source>
</evidence>
<sequence>MASLCLSCPAASCGLGFCQSLGDPARTFSCSDKVPIDPPLTGSSLGRGNKQWPGTCNYCCLPGTASRVQAQATVGRVRYSADSINKTYESRNEGRVAGPTDRTAEAVACALLSACPLFLLAPEERGRKGQGGSLRRPLVLEVCMGLQSVLSLPSLHPASTD</sequence>
<gene>
    <name evidence="1" type="ORF">DPEC_G00311470</name>
</gene>
<reference evidence="1" key="1">
    <citation type="submission" date="2021-05" db="EMBL/GenBank/DDBJ databases">
        <authorList>
            <person name="Pan Q."/>
            <person name="Jouanno E."/>
            <person name="Zahm M."/>
            <person name="Klopp C."/>
            <person name="Cabau C."/>
            <person name="Louis A."/>
            <person name="Berthelot C."/>
            <person name="Parey E."/>
            <person name="Roest Crollius H."/>
            <person name="Montfort J."/>
            <person name="Robinson-Rechavi M."/>
            <person name="Bouchez O."/>
            <person name="Lampietro C."/>
            <person name="Lopez Roques C."/>
            <person name="Donnadieu C."/>
            <person name="Postlethwait J."/>
            <person name="Bobe J."/>
            <person name="Dillon D."/>
            <person name="Chandos A."/>
            <person name="von Hippel F."/>
            <person name="Guiguen Y."/>
        </authorList>
    </citation>
    <scope>NUCLEOTIDE SEQUENCE</scope>
    <source>
        <strain evidence="1">YG-Jan2019</strain>
    </source>
</reference>
<comment type="caution">
    <text evidence="1">The sequence shown here is derived from an EMBL/GenBank/DDBJ whole genome shotgun (WGS) entry which is preliminary data.</text>
</comment>
<keyword evidence="2" id="KW-1185">Reference proteome</keyword>
<organism evidence="1 2">
    <name type="scientific">Dallia pectoralis</name>
    <name type="common">Alaska blackfish</name>
    <dbReference type="NCBI Taxonomy" id="75939"/>
    <lineage>
        <taxon>Eukaryota</taxon>
        <taxon>Metazoa</taxon>
        <taxon>Chordata</taxon>
        <taxon>Craniata</taxon>
        <taxon>Vertebrata</taxon>
        <taxon>Euteleostomi</taxon>
        <taxon>Actinopterygii</taxon>
        <taxon>Neopterygii</taxon>
        <taxon>Teleostei</taxon>
        <taxon>Protacanthopterygii</taxon>
        <taxon>Esociformes</taxon>
        <taxon>Umbridae</taxon>
        <taxon>Dallia</taxon>
    </lineage>
</organism>
<proteinExistence type="predicted"/>
<evidence type="ECO:0000313" key="2">
    <source>
        <dbReference type="Proteomes" id="UP001157502"/>
    </source>
</evidence>
<accession>A0ACC2FBL6</accession>
<name>A0ACC2FBL6_DALPE</name>
<protein>
    <submittedName>
        <fullName evidence="1">Uncharacterized protein</fullName>
    </submittedName>
</protein>
<dbReference type="EMBL" id="CM055757">
    <property type="protein sequence ID" value="KAJ7988655.1"/>
    <property type="molecule type" value="Genomic_DNA"/>
</dbReference>
<dbReference type="Proteomes" id="UP001157502">
    <property type="component" value="Chromosome 30"/>
</dbReference>